<sequence length="324" mass="36323">MAPKSNVAQKTTKRNSIAPGSNKKMLKRPDSVQKTTPRAITAKKEMLKLAVEPDGQTTVDVFHERSLASAKAIKAPKGSCFTHTLRLQAADPFALYKTIVIEDGPYKNCQAILVQTSCQFPFMKLPEEARIMVYRHYFQPSDEGIVIEARRRCNQEVYAKKYAAGSKNRAALLAVNKAVSQVAVQVLYEQSIKFETTQYLLEFLSQVQPSVKCRLRHIKIKQYQKNNARTALNLLVEAERIESVTIESGIASDGDVKRAAKTFHMDTFKFLEAMAARHGKKEADLNGVFKLGKIALAIKDGGKLFQWSPDKVREFEVAVIAKMK</sequence>
<reference evidence="3" key="1">
    <citation type="submission" date="2020-01" db="EMBL/GenBank/DDBJ databases">
        <authorList>
            <consortium name="DOE Joint Genome Institute"/>
            <person name="Haridas S."/>
            <person name="Albert R."/>
            <person name="Binder M."/>
            <person name="Bloem J."/>
            <person name="Labutti K."/>
            <person name="Salamov A."/>
            <person name="Andreopoulos B."/>
            <person name="Baker S.E."/>
            <person name="Barry K."/>
            <person name="Bills G."/>
            <person name="Bluhm B.H."/>
            <person name="Cannon C."/>
            <person name="Castanera R."/>
            <person name="Culley D.E."/>
            <person name="Daum C."/>
            <person name="Ezra D."/>
            <person name="Gonzalez J.B."/>
            <person name="Henrissat B."/>
            <person name="Kuo A."/>
            <person name="Liang C."/>
            <person name="Lipzen A."/>
            <person name="Lutzoni F."/>
            <person name="Magnuson J."/>
            <person name="Mondo S."/>
            <person name="Nolan M."/>
            <person name="Ohm R."/>
            <person name="Pangilinan J."/>
            <person name="Park H.-J."/>
            <person name="Ramirez L."/>
            <person name="Alfaro M."/>
            <person name="Sun H."/>
            <person name="Tritt A."/>
            <person name="Yoshinaga Y."/>
            <person name="Zwiers L.-H."/>
            <person name="Turgeon B.G."/>
            <person name="Goodwin S.B."/>
            <person name="Spatafora J.W."/>
            <person name="Crous P.W."/>
            <person name="Grigoriev I.V."/>
        </authorList>
    </citation>
    <scope>NUCLEOTIDE SEQUENCE</scope>
    <source>
        <strain evidence="3">CBS 342.82</strain>
    </source>
</reference>
<dbReference type="OrthoDB" id="62952at2759"/>
<reference evidence="3" key="2">
    <citation type="submission" date="2020-04" db="EMBL/GenBank/DDBJ databases">
        <authorList>
            <consortium name="NCBI Genome Project"/>
        </authorList>
    </citation>
    <scope>NUCLEOTIDE SEQUENCE</scope>
    <source>
        <strain evidence="3">CBS 342.82</strain>
    </source>
</reference>
<evidence type="ECO:0000256" key="1">
    <source>
        <dbReference type="SAM" id="MobiDB-lite"/>
    </source>
</evidence>
<name>A0A6J3LT41_9PEZI</name>
<feature type="region of interest" description="Disordered" evidence="1">
    <location>
        <begin position="1"/>
        <end position="37"/>
    </location>
</feature>
<dbReference type="GeneID" id="54364929"/>
<gene>
    <name evidence="3" type="ORF">K489DRAFT_404684</name>
</gene>
<feature type="compositionally biased region" description="Polar residues" evidence="1">
    <location>
        <begin position="1"/>
        <end position="19"/>
    </location>
</feature>
<dbReference type="RefSeq" id="XP_033455982.1">
    <property type="nucleotide sequence ID" value="XM_033607129.1"/>
</dbReference>
<organism evidence="3">
    <name type="scientific">Dissoconium aciculare CBS 342.82</name>
    <dbReference type="NCBI Taxonomy" id="1314786"/>
    <lineage>
        <taxon>Eukaryota</taxon>
        <taxon>Fungi</taxon>
        <taxon>Dikarya</taxon>
        <taxon>Ascomycota</taxon>
        <taxon>Pezizomycotina</taxon>
        <taxon>Dothideomycetes</taxon>
        <taxon>Dothideomycetidae</taxon>
        <taxon>Mycosphaerellales</taxon>
        <taxon>Dissoconiaceae</taxon>
        <taxon>Dissoconium</taxon>
    </lineage>
</organism>
<reference evidence="3" key="3">
    <citation type="submission" date="2025-08" db="UniProtKB">
        <authorList>
            <consortium name="RefSeq"/>
        </authorList>
    </citation>
    <scope>IDENTIFICATION</scope>
    <source>
        <strain evidence="3">CBS 342.82</strain>
    </source>
</reference>
<dbReference type="Proteomes" id="UP000504637">
    <property type="component" value="Unplaced"/>
</dbReference>
<protein>
    <submittedName>
        <fullName evidence="3">Uncharacterized protein</fullName>
    </submittedName>
</protein>
<proteinExistence type="predicted"/>
<evidence type="ECO:0000313" key="3">
    <source>
        <dbReference type="RefSeq" id="XP_033455982.1"/>
    </source>
</evidence>
<evidence type="ECO:0000313" key="2">
    <source>
        <dbReference type="Proteomes" id="UP000504637"/>
    </source>
</evidence>
<dbReference type="AlphaFoldDB" id="A0A6J3LT41"/>
<keyword evidence="2" id="KW-1185">Reference proteome</keyword>
<accession>A0A6J3LT41</accession>